<gene>
    <name evidence="2" type="ORF">AFUS01_LOCUS46936</name>
</gene>
<feature type="compositionally biased region" description="Polar residues" evidence="1">
    <location>
        <begin position="58"/>
        <end position="75"/>
    </location>
</feature>
<dbReference type="Proteomes" id="UP000708208">
    <property type="component" value="Unassembled WGS sequence"/>
</dbReference>
<evidence type="ECO:0000256" key="1">
    <source>
        <dbReference type="SAM" id="MobiDB-lite"/>
    </source>
</evidence>
<protein>
    <submittedName>
        <fullName evidence="2">Uncharacterized protein</fullName>
    </submittedName>
</protein>
<keyword evidence="3" id="KW-1185">Reference proteome</keyword>
<proteinExistence type="predicted"/>
<reference evidence="2" key="1">
    <citation type="submission" date="2021-06" db="EMBL/GenBank/DDBJ databases">
        <authorList>
            <person name="Hodson N. C."/>
            <person name="Mongue J. A."/>
            <person name="Jaron S. K."/>
        </authorList>
    </citation>
    <scope>NUCLEOTIDE SEQUENCE</scope>
</reference>
<sequence>MTSYIIWRGWNNKPVLHRLSWDKQALKATVWAVIFVFIMTDKVLAAPANTPSDEEESQAQLPVQNDSTAIKNSANVPEEPLLPPGATPSSLADITQYKLRPDSLDLSGQNKKSQEVLNFSFDEENSPDLQLTEQNSQPEYNSKYFVETVKKEFNPLNP</sequence>
<dbReference type="AlphaFoldDB" id="A0A8J2PUK2"/>
<name>A0A8J2PUK2_9HEXA</name>
<accession>A0A8J2PUK2</accession>
<comment type="caution">
    <text evidence="2">The sequence shown here is derived from an EMBL/GenBank/DDBJ whole genome shotgun (WGS) entry which is preliminary data.</text>
</comment>
<dbReference type="EMBL" id="CAJVCH010571579">
    <property type="protein sequence ID" value="CAG7837900.1"/>
    <property type="molecule type" value="Genomic_DNA"/>
</dbReference>
<feature type="region of interest" description="Disordered" evidence="1">
    <location>
        <begin position="49"/>
        <end position="90"/>
    </location>
</feature>
<evidence type="ECO:0000313" key="3">
    <source>
        <dbReference type="Proteomes" id="UP000708208"/>
    </source>
</evidence>
<organism evidence="2 3">
    <name type="scientific">Allacma fusca</name>
    <dbReference type="NCBI Taxonomy" id="39272"/>
    <lineage>
        <taxon>Eukaryota</taxon>
        <taxon>Metazoa</taxon>
        <taxon>Ecdysozoa</taxon>
        <taxon>Arthropoda</taxon>
        <taxon>Hexapoda</taxon>
        <taxon>Collembola</taxon>
        <taxon>Symphypleona</taxon>
        <taxon>Sminthuridae</taxon>
        <taxon>Allacma</taxon>
    </lineage>
</organism>
<evidence type="ECO:0000313" key="2">
    <source>
        <dbReference type="EMBL" id="CAG7837900.1"/>
    </source>
</evidence>